<feature type="transmembrane region" description="Helical" evidence="7">
    <location>
        <begin position="50"/>
        <end position="72"/>
    </location>
</feature>
<evidence type="ECO:0000259" key="8">
    <source>
        <dbReference type="Pfam" id="PF00999"/>
    </source>
</evidence>
<evidence type="ECO:0000256" key="4">
    <source>
        <dbReference type="ARBA" id="ARBA00022989"/>
    </source>
</evidence>
<dbReference type="PANTHER" id="PTHR32468">
    <property type="entry name" value="CATION/H + ANTIPORTER"/>
    <property type="match status" value="1"/>
</dbReference>
<dbReference type="GO" id="GO:0016020">
    <property type="term" value="C:membrane"/>
    <property type="evidence" value="ECO:0007669"/>
    <property type="project" value="UniProtKB-SubCell"/>
</dbReference>
<sequence length="156" mass="17268">MLIPNVHCFPPTAMGEFSAHVLHILGRAAAEQGGVISGDNPTKWSQTDPIRLWIIQLVIIIAMTQFLALFLSRIRQPRVIAEVIGGVILGPSVLGNKFRQRIFPLESIPSLTLTANIGLVLFLFLVALEIDVRLLRRNVPAVSTNLIYRRPLIRGS</sequence>
<accession>A0A8H5F321</accession>
<keyword evidence="6 7" id="KW-0472">Membrane</keyword>
<evidence type="ECO:0000313" key="10">
    <source>
        <dbReference type="Proteomes" id="UP000567179"/>
    </source>
</evidence>
<dbReference type="PANTHER" id="PTHR32468:SF0">
    <property type="entry name" value="K(+)_H(+) ANTIPORTER 1"/>
    <property type="match status" value="1"/>
</dbReference>
<reference evidence="9 10" key="1">
    <citation type="journal article" date="2020" name="ISME J.">
        <title>Uncovering the hidden diversity of litter-decomposition mechanisms in mushroom-forming fungi.</title>
        <authorList>
            <person name="Floudas D."/>
            <person name="Bentzer J."/>
            <person name="Ahren D."/>
            <person name="Johansson T."/>
            <person name="Persson P."/>
            <person name="Tunlid A."/>
        </authorList>
    </citation>
    <scope>NUCLEOTIDE SEQUENCE [LARGE SCALE GENOMIC DNA]</scope>
    <source>
        <strain evidence="9 10">CBS 101986</strain>
    </source>
</reference>
<evidence type="ECO:0000256" key="1">
    <source>
        <dbReference type="ARBA" id="ARBA00004141"/>
    </source>
</evidence>
<dbReference type="Gene3D" id="1.20.1530.20">
    <property type="match status" value="1"/>
</dbReference>
<dbReference type="Proteomes" id="UP000567179">
    <property type="component" value="Unassembled WGS sequence"/>
</dbReference>
<dbReference type="EMBL" id="JAACJJ010000028">
    <property type="protein sequence ID" value="KAF5321854.1"/>
    <property type="molecule type" value="Genomic_DNA"/>
</dbReference>
<evidence type="ECO:0000256" key="5">
    <source>
        <dbReference type="ARBA" id="ARBA00023065"/>
    </source>
</evidence>
<gene>
    <name evidence="9" type="ORF">D9619_000338</name>
</gene>
<keyword evidence="3 7" id="KW-0812">Transmembrane</keyword>
<protein>
    <recommendedName>
        <fullName evidence="8">Cation/H+ exchanger transmembrane domain-containing protein</fullName>
    </recommendedName>
</protein>
<dbReference type="OrthoDB" id="3034026at2759"/>
<dbReference type="Pfam" id="PF00999">
    <property type="entry name" value="Na_H_Exchanger"/>
    <property type="match status" value="1"/>
</dbReference>
<dbReference type="InterPro" id="IPR006153">
    <property type="entry name" value="Cation/H_exchanger_TM"/>
</dbReference>
<keyword evidence="2" id="KW-0813">Transport</keyword>
<proteinExistence type="predicted"/>
<name>A0A8H5F321_9AGAR</name>
<keyword evidence="4 7" id="KW-1133">Transmembrane helix</keyword>
<comment type="caution">
    <text evidence="9">The sequence shown here is derived from an EMBL/GenBank/DDBJ whole genome shotgun (WGS) entry which is preliminary data.</text>
</comment>
<dbReference type="InterPro" id="IPR038770">
    <property type="entry name" value="Na+/solute_symporter_sf"/>
</dbReference>
<evidence type="ECO:0000256" key="2">
    <source>
        <dbReference type="ARBA" id="ARBA00022448"/>
    </source>
</evidence>
<organism evidence="9 10">
    <name type="scientific">Psilocybe cf. subviscida</name>
    <dbReference type="NCBI Taxonomy" id="2480587"/>
    <lineage>
        <taxon>Eukaryota</taxon>
        <taxon>Fungi</taxon>
        <taxon>Dikarya</taxon>
        <taxon>Basidiomycota</taxon>
        <taxon>Agaricomycotina</taxon>
        <taxon>Agaricomycetes</taxon>
        <taxon>Agaricomycetidae</taxon>
        <taxon>Agaricales</taxon>
        <taxon>Agaricineae</taxon>
        <taxon>Strophariaceae</taxon>
        <taxon>Psilocybe</taxon>
    </lineage>
</organism>
<feature type="transmembrane region" description="Helical" evidence="7">
    <location>
        <begin position="108"/>
        <end position="128"/>
    </location>
</feature>
<feature type="transmembrane region" description="Helical" evidence="7">
    <location>
        <begin position="79"/>
        <end position="96"/>
    </location>
</feature>
<keyword evidence="5" id="KW-0406">Ion transport</keyword>
<dbReference type="InterPro" id="IPR050794">
    <property type="entry name" value="CPA2_transporter"/>
</dbReference>
<comment type="subcellular location">
    <subcellularLocation>
        <location evidence="1">Membrane</location>
        <topology evidence="1">Multi-pass membrane protein</topology>
    </subcellularLocation>
</comment>
<evidence type="ECO:0000313" key="9">
    <source>
        <dbReference type="EMBL" id="KAF5321854.1"/>
    </source>
</evidence>
<dbReference type="GO" id="GO:1902600">
    <property type="term" value="P:proton transmembrane transport"/>
    <property type="evidence" value="ECO:0007669"/>
    <property type="project" value="InterPro"/>
</dbReference>
<evidence type="ECO:0000256" key="7">
    <source>
        <dbReference type="SAM" id="Phobius"/>
    </source>
</evidence>
<dbReference type="AlphaFoldDB" id="A0A8H5F321"/>
<feature type="domain" description="Cation/H+ exchanger transmembrane" evidence="8">
    <location>
        <begin position="66"/>
        <end position="141"/>
    </location>
</feature>
<evidence type="ECO:0000256" key="3">
    <source>
        <dbReference type="ARBA" id="ARBA00022692"/>
    </source>
</evidence>
<dbReference type="GO" id="GO:0015297">
    <property type="term" value="F:antiporter activity"/>
    <property type="evidence" value="ECO:0007669"/>
    <property type="project" value="InterPro"/>
</dbReference>
<keyword evidence="10" id="KW-1185">Reference proteome</keyword>
<evidence type="ECO:0000256" key="6">
    <source>
        <dbReference type="ARBA" id="ARBA00023136"/>
    </source>
</evidence>